<keyword evidence="3" id="KW-1185">Reference proteome</keyword>
<name>A0A7W9YG33_9ACTN</name>
<evidence type="ECO:0000313" key="2">
    <source>
        <dbReference type="EMBL" id="MBB6171315.1"/>
    </source>
</evidence>
<proteinExistence type="predicted"/>
<evidence type="ECO:0000313" key="3">
    <source>
        <dbReference type="Proteomes" id="UP000546642"/>
    </source>
</evidence>
<dbReference type="Pfam" id="PF04149">
    <property type="entry name" value="DUF397"/>
    <property type="match status" value="1"/>
</dbReference>
<dbReference type="InterPro" id="IPR007278">
    <property type="entry name" value="DUF397"/>
</dbReference>
<feature type="domain" description="DUF397" evidence="1">
    <location>
        <begin position="19"/>
        <end position="74"/>
    </location>
</feature>
<evidence type="ECO:0000259" key="1">
    <source>
        <dbReference type="Pfam" id="PF04149"/>
    </source>
</evidence>
<dbReference type="Proteomes" id="UP000546642">
    <property type="component" value="Unassembled WGS sequence"/>
</dbReference>
<reference evidence="2 3" key="1">
    <citation type="submission" date="2020-08" db="EMBL/GenBank/DDBJ databases">
        <title>Sequencing the genomes of 1000 actinobacteria strains.</title>
        <authorList>
            <person name="Klenk H.-P."/>
        </authorList>
    </citation>
    <scope>NUCLEOTIDE SEQUENCE [LARGE SCALE GENOMIC DNA]</scope>
    <source>
        <strain evidence="2 3">DSM 46659</strain>
    </source>
</reference>
<dbReference type="RefSeq" id="WP_394353749.1">
    <property type="nucleotide sequence ID" value="NZ_JACHDS010000001.1"/>
</dbReference>
<sequence length="82" mass="8837">MITPLTSQQLADTELASVTWHISSFSTNGGATCVEAGPLNDGTGRVAVRHSRHPDGAVIVYTRQEWEAFTKGVRVGEFDFTG</sequence>
<accession>A0A7W9YG33</accession>
<protein>
    <recommendedName>
        <fullName evidence="1">DUF397 domain-containing protein</fullName>
    </recommendedName>
</protein>
<comment type="caution">
    <text evidence="2">The sequence shown here is derived from an EMBL/GenBank/DDBJ whole genome shotgun (WGS) entry which is preliminary data.</text>
</comment>
<gene>
    <name evidence="2" type="ORF">HNR23_001375</name>
</gene>
<organism evidence="2 3">
    <name type="scientific">Nocardiopsis mwathae</name>
    <dbReference type="NCBI Taxonomy" id="1472723"/>
    <lineage>
        <taxon>Bacteria</taxon>
        <taxon>Bacillati</taxon>
        <taxon>Actinomycetota</taxon>
        <taxon>Actinomycetes</taxon>
        <taxon>Streptosporangiales</taxon>
        <taxon>Nocardiopsidaceae</taxon>
        <taxon>Nocardiopsis</taxon>
    </lineage>
</organism>
<dbReference type="AlphaFoldDB" id="A0A7W9YG33"/>
<dbReference type="EMBL" id="JACHDS010000001">
    <property type="protein sequence ID" value="MBB6171315.1"/>
    <property type="molecule type" value="Genomic_DNA"/>
</dbReference>